<dbReference type="SUPFAM" id="SSF111347">
    <property type="entry name" value="Rap/Ran-GAP"/>
    <property type="match status" value="1"/>
</dbReference>
<feature type="compositionally biased region" description="Polar residues" evidence="3">
    <location>
        <begin position="1293"/>
        <end position="1306"/>
    </location>
</feature>
<feature type="compositionally biased region" description="Polar residues" evidence="3">
    <location>
        <begin position="1251"/>
        <end position="1272"/>
    </location>
</feature>
<dbReference type="PROSITE" id="PS50106">
    <property type="entry name" value="PDZ"/>
    <property type="match status" value="1"/>
</dbReference>
<feature type="region of interest" description="Disordered" evidence="3">
    <location>
        <begin position="1388"/>
        <end position="1459"/>
    </location>
</feature>
<feature type="domain" description="PDZ" evidence="5">
    <location>
        <begin position="1048"/>
        <end position="1125"/>
    </location>
</feature>
<dbReference type="SMART" id="SM00228">
    <property type="entry name" value="PDZ"/>
    <property type="match status" value="1"/>
</dbReference>
<feature type="domain" description="Rap-GAP" evidence="4">
    <location>
        <begin position="672"/>
        <end position="888"/>
    </location>
</feature>
<evidence type="ECO:0000313" key="6">
    <source>
        <dbReference type="EMBL" id="CAG5085099.1"/>
    </source>
</evidence>
<feature type="compositionally biased region" description="Basic residues" evidence="3">
    <location>
        <begin position="1440"/>
        <end position="1450"/>
    </location>
</feature>
<feature type="region of interest" description="Disordered" evidence="3">
    <location>
        <begin position="202"/>
        <end position="222"/>
    </location>
</feature>
<feature type="region of interest" description="Disordered" evidence="3">
    <location>
        <begin position="1293"/>
        <end position="1332"/>
    </location>
</feature>
<reference evidence="6 7" key="1">
    <citation type="submission" date="2021-04" db="EMBL/GenBank/DDBJ databases">
        <authorList>
            <person name="Bliznina A."/>
        </authorList>
    </citation>
    <scope>NUCLEOTIDE SEQUENCE [LARGE SCALE GENOMIC DNA]</scope>
</reference>
<dbReference type="PANTHER" id="PTHR15711:SF22">
    <property type="entry name" value="RAP-GAP DOMAIN-CONTAINING PROTEIN"/>
    <property type="match status" value="1"/>
</dbReference>
<dbReference type="InterPro" id="IPR036034">
    <property type="entry name" value="PDZ_sf"/>
</dbReference>
<dbReference type="Pfam" id="PF00595">
    <property type="entry name" value="PDZ"/>
    <property type="match status" value="1"/>
</dbReference>
<keyword evidence="2" id="KW-0175">Coiled coil</keyword>
<evidence type="ECO:0000259" key="4">
    <source>
        <dbReference type="PROSITE" id="PS50085"/>
    </source>
</evidence>
<feature type="region of interest" description="Disordered" evidence="3">
    <location>
        <begin position="1148"/>
        <end position="1170"/>
    </location>
</feature>
<feature type="compositionally biased region" description="Basic and acidic residues" evidence="3">
    <location>
        <begin position="1401"/>
        <end position="1430"/>
    </location>
</feature>
<evidence type="ECO:0000256" key="1">
    <source>
        <dbReference type="ARBA" id="ARBA00022468"/>
    </source>
</evidence>
<protein>
    <submittedName>
        <fullName evidence="6">Oidioi.mRNA.OKI2018_I69.PAR.g10808.t2.cds</fullName>
    </submittedName>
</protein>
<feature type="compositionally biased region" description="Polar residues" evidence="3">
    <location>
        <begin position="1317"/>
        <end position="1329"/>
    </location>
</feature>
<keyword evidence="7" id="KW-1185">Reference proteome</keyword>
<gene>
    <name evidence="6" type="ORF">OKIOD_LOCUS2366</name>
</gene>
<dbReference type="EMBL" id="OU015568">
    <property type="protein sequence ID" value="CAG5085099.1"/>
    <property type="molecule type" value="Genomic_DNA"/>
</dbReference>
<dbReference type="Gene3D" id="3.40.50.11210">
    <property type="entry name" value="Rap/Ran-GAP"/>
    <property type="match status" value="1"/>
</dbReference>
<feature type="region of interest" description="Disordered" evidence="3">
    <location>
        <begin position="1351"/>
        <end position="1376"/>
    </location>
</feature>
<feature type="region of interest" description="Disordered" evidence="3">
    <location>
        <begin position="1492"/>
        <end position="1512"/>
    </location>
</feature>
<feature type="region of interest" description="Disordered" evidence="3">
    <location>
        <begin position="1244"/>
        <end position="1275"/>
    </location>
</feature>
<dbReference type="PROSITE" id="PS50085">
    <property type="entry name" value="RAPGAP"/>
    <property type="match status" value="1"/>
</dbReference>
<accession>A0ABN7RSL9</accession>
<feature type="compositionally biased region" description="Polar residues" evidence="3">
    <location>
        <begin position="64"/>
        <end position="73"/>
    </location>
</feature>
<keyword evidence="1" id="KW-0343">GTPase activation</keyword>
<proteinExistence type="predicted"/>
<dbReference type="Proteomes" id="UP001158576">
    <property type="component" value="Chromosome PAR"/>
</dbReference>
<evidence type="ECO:0000259" key="5">
    <source>
        <dbReference type="PROSITE" id="PS50106"/>
    </source>
</evidence>
<dbReference type="InterPro" id="IPR001478">
    <property type="entry name" value="PDZ"/>
</dbReference>
<dbReference type="InterPro" id="IPR035974">
    <property type="entry name" value="Rap/Ran-GAP_sf"/>
</dbReference>
<feature type="compositionally biased region" description="Acidic residues" evidence="3">
    <location>
        <begin position="1152"/>
        <end position="1167"/>
    </location>
</feature>
<feature type="compositionally biased region" description="Polar residues" evidence="3">
    <location>
        <begin position="408"/>
        <end position="417"/>
    </location>
</feature>
<dbReference type="Gene3D" id="2.30.42.10">
    <property type="match status" value="1"/>
</dbReference>
<dbReference type="PANTHER" id="PTHR15711">
    <property type="entry name" value="RAP GTPASE-ACTIVATING PROTEIN"/>
    <property type="match status" value="1"/>
</dbReference>
<feature type="region of interest" description="Disordered" evidence="3">
    <location>
        <begin position="390"/>
        <end position="417"/>
    </location>
</feature>
<dbReference type="InterPro" id="IPR000331">
    <property type="entry name" value="Rap/Ran_GAP_dom"/>
</dbReference>
<evidence type="ECO:0000256" key="2">
    <source>
        <dbReference type="ARBA" id="ARBA00023054"/>
    </source>
</evidence>
<evidence type="ECO:0000313" key="7">
    <source>
        <dbReference type="Proteomes" id="UP001158576"/>
    </source>
</evidence>
<name>A0ABN7RSL9_OIKDI</name>
<feature type="region of interest" description="Disordered" evidence="3">
    <location>
        <begin position="64"/>
        <end position="99"/>
    </location>
</feature>
<feature type="compositionally biased region" description="Polar residues" evidence="3">
    <location>
        <begin position="1367"/>
        <end position="1376"/>
    </location>
</feature>
<feature type="compositionally biased region" description="Polar residues" evidence="3">
    <location>
        <begin position="1492"/>
        <end position="1504"/>
    </location>
</feature>
<dbReference type="SUPFAM" id="SSF50156">
    <property type="entry name" value="PDZ domain-like"/>
    <property type="match status" value="1"/>
</dbReference>
<organism evidence="6 7">
    <name type="scientific">Oikopleura dioica</name>
    <name type="common">Tunicate</name>
    <dbReference type="NCBI Taxonomy" id="34765"/>
    <lineage>
        <taxon>Eukaryota</taxon>
        <taxon>Metazoa</taxon>
        <taxon>Chordata</taxon>
        <taxon>Tunicata</taxon>
        <taxon>Appendicularia</taxon>
        <taxon>Copelata</taxon>
        <taxon>Oikopleuridae</taxon>
        <taxon>Oikopleura</taxon>
    </lineage>
</organism>
<dbReference type="Pfam" id="PF02145">
    <property type="entry name" value="Rap_GAP"/>
    <property type="match status" value="1"/>
</dbReference>
<sequence length="1512" mass="171378">MNGRHLPVWLKPENEHRITRQRLRSLGPVSDLSKPLGYSEDVSQSLQSLVHGTPIAAVQPLRNTHGSKSQGELQSHRYVPTRTDSPNLEFGDSETASLPDSTARHDFEVFQPTRQAWTPAAQRRNISTALPQQPLYGSLQSFDSFIFTPHSQDHSSALTRKNLRYHQRQSLPESKPNKRKKTFLSQSRDRLDVLVGKLSSSKKDEDYRSAQQRRRREGTLSPRSTEYSLMIQNEIPEEDDLFQNKRSFSVIDRLRRFSRRKDKLNVEKIHSSEMFVPPDLNRPKVVFRYRKHAPENEREQIMKRSDGTLVTVIPRRSSRENVNNVVLPVDAAASHMNAAAPRSQTVRLPSESTMAKLQALDRSLSSRIAESEKRPRGKKRLSVKEIFRNRTQRATHVKPGSESGYEPGQSSASDISTIGKNDKRFLARRRWFAHHDAQSTAFEFEPMKNLFDRMNRRSYIATGASAAVFNSALESEVGSEDELQKLANSLVSDAGDGKSNKLVVSCPQFRNEIGTEKEVVLPNVRPEPMQRGEYRQVLDTGRTATVFEGLGKPVNGFLLEGQDHGQKYYSKYFLEKPHSNYIGEDERYGPVSISIRREKREEIARKEKSINLYRIIIRTASLYVLRGSILEELIPLGRNSSQVSQRDCLMHILPELDISVLRRCSEDAKDLLQKLDEKAEQEHIKVGVLLCKRGQSSEEEMYNNTNSEYLDDFMGVLANKVRLKGFTGFRAGLDVRDDSTGMYSYHTTHRETQIMFHVSTLLPFSSQNSQQVDRKRHIGNDVISIIFQEPGAKPFSPATIRSQFQHIFIIVRAVPTVSGGLNYQISVSKAKCVPDFGPAVPADATFRRDSVLRDFLLTKIINGRNVIPKVGKFANLAIDMRRKFLRNILENCSLDAHGIENSSNRFSIFKRSEKRRARVPAEIESRGGVIWKVESLVPAHGANARLYTFNLVLSHEQMALVLPQNGNGSDPGIFENTVPGTAVFSIYPKALLGWTLYGDKDLVIFYGTGDFIQFSLKNKNDRSDLITRLDFVSRGVHGLYPPASATRTIVINRKQPGMQLGFHISYEGFVNQVDEGSAAHDAGLQKGSRIVQINSSMLANLSHNDMIECLRSLPQVVLCLLPPSRLTGQSRYTPRDVWTLVPRLPNIQPEDAPLEEPEEHFTDDDDSPNVLENIYDMVKSDDTAHTSHTGDSSTESDVDRFELQNTHIMSGETLPYQAAAMHKETFRDKVEDIVRRQSPKIFERRRRSMDYSANFQSSQPDLTSTPLQTSVKSTEKDQLTASALLGLSEKTFSKQNLDSHNQSSKFPTPRNKIIKSPRNSSPSPAQKSTLPRHLASIRNIRDNPVVFCNFKNGSMHYPPSKRRPGRDQSNPRQTDSNKLQQDLLNLITEPLRPAESQRTLENSRGESTDDELSPRKFNHEHLTEADRQFSEFHQNPSYTRRGRSPAKRPAKSSTNGADDLARQVEELRVRLDEEQSRNQQLESEVTTLRQANLALNSTTSNSTPKPRKIDYV</sequence>
<dbReference type="InterPro" id="IPR050989">
    <property type="entry name" value="Rap1_Ran_GAP"/>
</dbReference>
<dbReference type="Gene3D" id="6.10.140.210">
    <property type="match status" value="1"/>
</dbReference>
<evidence type="ECO:0000256" key="3">
    <source>
        <dbReference type="SAM" id="MobiDB-lite"/>
    </source>
</evidence>